<dbReference type="AlphaFoldDB" id="A0A1G9NSQ3"/>
<dbReference type="Gene3D" id="2.30.42.10">
    <property type="match status" value="1"/>
</dbReference>
<dbReference type="SMART" id="SM00228">
    <property type="entry name" value="PDZ"/>
    <property type="match status" value="1"/>
</dbReference>
<gene>
    <name evidence="3" type="ORF">SAMN04488692_11115</name>
</gene>
<dbReference type="InterPro" id="IPR014721">
    <property type="entry name" value="Ribsml_uS5_D2-typ_fold_subgr"/>
</dbReference>
<evidence type="ECO:0000313" key="4">
    <source>
        <dbReference type="Proteomes" id="UP000199476"/>
    </source>
</evidence>
<organism evidence="3 4">
    <name type="scientific">Halarsenatibacter silvermanii</name>
    <dbReference type="NCBI Taxonomy" id="321763"/>
    <lineage>
        <taxon>Bacteria</taxon>
        <taxon>Bacillati</taxon>
        <taxon>Bacillota</taxon>
        <taxon>Clostridia</taxon>
        <taxon>Halanaerobiales</taxon>
        <taxon>Halarsenatibacteraceae</taxon>
        <taxon>Halarsenatibacter</taxon>
    </lineage>
</organism>
<feature type="domain" description="PDZ" evidence="2">
    <location>
        <begin position="115"/>
        <end position="195"/>
    </location>
</feature>
<dbReference type="InterPro" id="IPR001478">
    <property type="entry name" value="PDZ"/>
</dbReference>
<dbReference type="SUPFAM" id="SSF54211">
    <property type="entry name" value="Ribosomal protein S5 domain 2-like"/>
    <property type="match status" value="1"/>
</dbReference>
<dbReference type="PROSITE" id="PS50106">
    <property type="entry name" value="PDZ"/>
    <property type="match status" value="1"/>
</dbReference>
<sequence length="350" mass="39521">MPEKKAFSWPRLLIGILLLTFVILNLVPSAYYLLEPGPPIKIADLIEVENSSREEDWGNFYLTSVSQKRASLWEVIQFFLIPFDSEKELSPVEEAIPPGISEEQYFELMGQLMQESQIEARAAALTRAGYEVVIESRGVEVVSVFDDSPTRENLKPGDIITRVDDREIEMPTEAVDVISEREIGEKVRLNILRNEELIEKEVETFEYQERPGQASLGIIITSAGLDYEMPPLNIEFEEKDIVGPSAGLMFALEIYNQITEYDLTGGRDIAGSGEIDHRGNISRVAGIDMKIISAERENIGYFVLPEDNRPDIDDGRELDLEIITSESLEKLIEKLDIVRSFRPLHSITGV</sequence>
<feature type="transmembrane region" description="Helical" evidence="1">
    <location>
        <begin position="12"/>
        <end position="34"/>
    </location>
</feature>
<dbReference type="GO" id="GO:0004176">
    <property type="term" value="F:ATP-dependent peptidase activity"/>
    <property type="evidence" value="ECO:0007669"/>
    <property type="project" value="InterPro"/>
</dbReference>
<proteinExistence type="predicted"/>
<keyword evidence="4" id="KW-1185">Reference proteome</keyword>
<dbReference type="Pfam" id="PF13180">
    <property type="entry name" value="PDZ_2"/>
    <property type="match status" value="1"/>
</dbReference>
<dbReference type="InterPro" id="IPR036034">
    <property type="entry name" value="PDZ_sf"/>
</dbReference>
<keyword evidence="1" id="KW-0812">Transmembrane</keyword>
<accession>A0A1G9NSQ3</accession>
<dbReference type="Proteomes" id="UP000199476">
    <property type="component" value="Unassembled WGS sequence"/>
</dbReference>
<dbReference type="EMBL" id="FNGO01000011">
    <property type="protein sequence ID" value="SDL89371.1"/>
    <property type="molecule type" value="Genomic_DNA"/>
</dbReference>
<evidence type="ECO:0000259" key="2">
    <source>
        <dbReference type="PROSITE" id="PS50106"/>
    </source>
</evidence>
<dbReference type="STRING" id="321763.SAMN04488692_11115"/>
<keyword evidence="1" id="KW-1133">Transmembrane helix</keyword>
<dbReference type="SUPFAM" id="SSF50156">
    <property type="entry name" value="PDZ domain-like"/>
    <property type="match status" value="1"/>
</dbReference>
<dbReference type="InterPro" id="IPR008269">
    <property type="entry name" value="Lon_proteolytic"/>
</dbReference>
<dbReference type="Pfam" id="PF05362">
    <property type="entry name" value="Lon_C"/>
    <property type="match status" value="1"/>
</dbReference>
<reference evidence="3 4" key="1">
    <citation type="submission" date="2016-10" db="EMBL/GenBank/DDBJ databases">
        <authorList>
            <person name="de Groot N.N."/>
        </authorList>
    </citation>
    <scope>NUCLEOTIDE SEQUENCE [LARGE SCALE GENOMIC DNA]</scope>
    <source>
        <strain evidence="3 4">SLAS-1</strain>
    </source>
</reference>
<dbReference type="GO" id="GO:0004252">
    <property type="term" value="F:serine-type endopeptidase activity"/>
    <property type="evidence" value="ECO:0007669"/>
    <property type="project" value="InterPro"/>
</dbReference>
<dbReference type="GO" id="GO:0006508">
    <property type="term" value="P:proteolysis"/>
    <property type="evidence" value="ECO:0007669"/>
    <property type="project" value="InterPro"/>
</dbReference>
<dbReference type="InterPro" id="IPR020568">
    <property type="entry name" value="Ribosomal_Su5_D2-typ_SF"/>
</dbReference>
<evidence type="ECO:0000256" key="1">
    <source>
        <dbReference type="SAM" id="Phobius"/>
    </source>
</evidence>
<protein>
    <submittedName>
        <fullName evidence="3">PDZ domain-containing protein</fullName>
    </submittedName>
</protein>
<evidence type="ECO:0000313" key="3">
    <source>
        <dbReference type="EMBL" id="SDL89371.1"/>
    </source>
</evidence>
<keyword evidence="1" id="KW-0472">Membrane</keyword>
<dbReference type="Gene3D" id="3.30.230.10">
    <property type="match status" value="1"/>
</dbReference>
<name>A0A1G9NSQ3_9FIRM</name>